<protein>
    <recommendedName>
        <fullName evidence="4">AIG1-type G domain-containing protein</fullName>
    </recommendedName>
</protein>
<proteinExistence type="inferred from homology"/>
<dbReference type="Pfam" id="PF04548">
    <property type="entry name" value="AIG1"/>
    <property type="match status" value="2"/>
</dbReference>
<keyword evidence="2" id="KW-0547">Nucleotide-binding</keyword>
<dbReference type="EMBL" id="CAJPWZ010001174">
    <property type="protein sequence ID" value="CAG2209427.1"/>
    <property type="molecule type" value="Genomic_DNA"/>
</dbReference>
<dbReference type="PANTHER" id="PTHR10903">
    <property type="entry name" value="GTPASE, IMAP FAMILY MEMBER-RELATED"/>
    <property type="match status" value="1"/>
</dbReference>
<keyword evidence="3" id="KW-0342">GTP-binding</keyword>
<dbReference type="InterPro" id="IPR006703">
    <property type="entry name" value="G_AIG1"/>
</dbReference>
<evidence type="ECO:0000313" key="6">
    <source>
        <dbReference type="Proteomes" id="UP000683360"/>
    </source>
</evidence>
<evidence type="ECO:0000256" key="2">
    <source>
        <dbReference type="ARBA" id="ARBA00022741"/>
    </source>
</evidence>
<feature type="domain" description="AIG1-type G" evidence="4">
    <location>
        <begin position="85"/>
        <end position="164"/>
    </location>
</feature>
<evidence type="ECO:0000256" key="3">
    <source>
        <dbReference type="ARBA" id="ARBA00023134"/>
    </source>
</evidence>
<comment type="similarity">
    <text evidence="1">Belongs to the TRAFAC class TrmE-Era-EngA-EngB-Septin-like GTPase superfamily. AIG1/Toc34/Toc159-like paraseptin GTPase family. IAN subfamily.</text>
</comment>
<evidence type="ECO:0000313" key="5">
    <source>
        <dbReference type="EMBL" id="CAG2209427.1"/>
    </source>
</evidence>
<feature type="domain" description="AIG1-type G" evidence="4">
    <location>
        <begin position="35"/>
        <end position="84"/>
    </location>
</feature>
<dbReference type="GO" id="GO:0005525">
    <property type="term" value="F:GTP binding"/>
    <property type="evidence" value="ECO:0007669"/>
    <property type="project" value="UniProtKB-KW"/>
</dbReference>
<dbReference type="InterPro" id="IPR027417">
    <property type="entry name" value="P-loop_NTPase"/>
</dbReference>
<keyword evidence="6" id="KW-1185">Reference proteome</keyword>
<accession>A0A8S3RJN3</accession>
<dbReference type="Gene3D" id="3.40.50.300">
    <property type="entry name" value="P-loop containing nucleotide triphosphate hydrolases"/>
    <property type="match status" value="2"/>
</dbReference>
<name>A0A8S3RJN3_MYTED</name>
<dbReference type="AlphaFoldDB" id="A0A8S3RJN3"/>
<gene>
    <name evidence="5" type="ORF">MEDL_23554</name>
</gene>
<dbReference type="PANTHER" id="PTHR10903:SF184">
    <property type="entry name" value="GTP-BINDING PROTEIN A"/>
    <property type="match status" value="1"/>
</dbReference>
<organism evidence="5 6">
    <name type="scientific">Mytilus edulis</name>
    <name type="common">Blue mussel</name>
    <dbReference type="NCBI Taxonomy" id="6550"/>
    <lineage>
        <taxon>Eukaryota</taxon>
        <taxon>Metazoa</taxon>
        <taxon>Spiralia</taxon>
        <taxon>Lophotrochozoa</taxon>
        <taxon>Mollusca</taxon>
        <taxon>Bivalvia</taxon>
        <taxon>Autobranchia</taxon>
        <taxon>Pteriomorphia</taxon>
        <taxon>Mytilida</taxon>
        <taxon>Mytiloidea</taxon>
        <taxon>Mytilidae</taxon>
        <taxon>Mytilinae</taxon>
        <taxon>Mytilus</taxon>
    </lineage>
</organism>
<dbReference type="Proteomes" id="UP000683360">
    <property type="component" value="Unassembled WGS sequence"/>
</dbReference>
<reference evidence="5" key="1">
    <citation type="submission" date="2021-03" db="EMBL/GenBank/DDBJ databases">
        <authorList>
            <person name="Bekaert M."/>
        </authorList>
    </citation>
    <scope>NUCLEOTIDE SEQUENCE</scope>
</reference>
<evidence type="ECO:0000259" key="4">
    <source>
        <dbReference type="Pfam" id="PF04548"/>
    </source>
</evidence>
<evidence type="ECO:0000256" key="1">
    <source>
        <dbReference type="ARBA" id="ARBA00008535"/>
    </source>
</evidence>
<dbReference type="SUPFAM" id="SSF52540">
    <property type="entry name" value="P-loop containing nucleoside triphosphate hydrolases"/>
    <property type="match status" value="1"/>
</dbReference>
<comment type="caution">
    <text evidence="5">The sequence shown here is derived from an EMBL/GenBank/DDBJ whole genome shotgun (WGS) entry which is preliminary data.</text>
</comment>
<sequence>MIFFLGCEINEPGVSIYIMNREITVKEYANLPEIRVILIGKTGNGKSATGNTILGWKFLVSKPSMKSVTSIGNIGKMKWKGKYLQWYTEEEHKVYGRLAELFKEDPYGYMAVCFTGKDDLEVDGVTESDFWGNCQPIKDLIIRCNGNILFLNNRLSDADKITEQ</sequence>
<dbReference type="InterPro" id="IPR045058">
    <property type="entry name" value="GIMA/IAN/Toc"/>
</dbReference>
<dbReference type="OrthoDB" id="10061751at2759"/>